<accession>V7AS63</accession>
<proteinExistence type="predicted"/>
<reference evidence="2" key="1">
    <citation type="journal article" date="2014" name="Nat. Genet.">
        <title>A reference genome for common bean and genome-wide analysis of dual domestications.</title>
        <authorList>
            <person name="Schmutz J."/>
            <person name="McClean P.E."/>
            <person name="Mamidi S."/>
            <person name="Wu G.A."/>
            <person name="Cannon S.B."/>
            <person name="Grimwood J."/>
            <person name="Jenkins J."/>
            <person name="Shu S."/>
            <person name="Song Q."/>
            <person name="Chavarro C."/>
            <person name="Torres-Torres M."/>
            <person name="Geffroy V."/>
            <person name="Moghaddam S.M."/>
            <person name="Gao D."/>
            <person name="Abernathy B."/>
            <person name="Barry K."/>
            <person name="Blair M."/>
            <person name="Brick M.A."/>
            <person name="Chovatia M."/>
            <person name="Gepts P."/>
            <person name="Goodstein D.M."/>
            <person name="Gonzales M."/>
            <person name="Hellsten U."/>
            <person name="Hyten D.L."/>
            <person name="Jia G."/>
            <person name="Kelly J.D."/>
            <person name="Kudrna D."/>
            <person name="Lee R."/>
            <person name="Richard M.M."/>
            <person name="Miklas P.N."/>
            <person name="Osorno J.M."/>
            <person name="Rodrigues J."/>
            <person name="Thareau V."/>
            <person name="Urrea C.A."/>
            <person name="Wang M."/>
            <person name="Yu Y."/>
            <person name="Zhang M."/>
            <person name="Wing R.A."/>
            <person name="Cregan P.B."/>
            <person name="Rokhsar D.S."/>
            <person name="Jackson S.A."/>
        </authorList>
    </citation>
    <scope>NUCLEOTIDE SEQUENCE [LARGE SCALE GENOMIC DNA]</scope>
    <source>
        <strain evidence="2">cv. G19833</strain>
    </source>
</reference>
<gene>
    <name evidence="1" type="ORF">PHAVU_010G132100g</name>
</gene>
<organism evidence="1 2">
    <name type="scientific">Phaseolus vulgaris</name>
    <name type="common">Kidney bean</name>
    <name type="synonym">French bean</name>
    <dbReference type="NCBI Taxonomy" id="3885"/>
    <lineage>
        <taxon>Eukaryota</taxon>
        <taxon>Viridiplantae</taxon>
        <taxon>Streptophyta</taxon>
        <taxon>Embryophyta</taxon>
        <taxon>Tracheophyta</taxon>
        <taxon>Spermatophyta</taxon>
        <taxon>Magnoliopsida</taxon>
        <taxon>eudicotyledons</taxon>
        <taxon>Gunneridae</taxon>
        <taxon>Pentapetalae</taxon>
        <taxon>rosids</taxon>
        <taxon>fabids</taxon>
        <taxon>Fabales</taxon>
        <taxon>Fabaceae</taxon>
        <taxon>Papilionoideae</taxon>
        <taxon>50 kb inversion clade</taxon>
        <taxon>NPAAA clade</taxon>
        <taxon>indigoferoid/millettioid clade</taxon>
        <taxon>Phaseoleae</taxon>
        <taxon>Phaseolus</taxon>
    </lineage>
</organism>
<dbReference type="EMBL" id="CM002297">
    <property type="protein sequence ID" value="ESW07463.1"/>
    <property type="molecule type" value="Genomic_DNA"/>
</dbReference>
<protein>
    <submittedName>
        <fullName evidence="1">Uncharacterized protein</fullName>
    </submittedName>
</protein>
<name>V7AS63_PHAVU</name>
<dbReference type="Proteomes" id="UP000000226">
    <property type="component" value="Chromosome 10"/>
</dbReference>
<evidence type="ECO:0000313" key="1">
    <source>
        <dbReference type="EMBL" id="ESW07463.1"/>
    </source>
</evidence>
<dbReference type="Gramene" id="ESW07463">
    <property type="protein sequence ID" value="ESW07463"/>
    <property type="gene ID" value="PHAVU_010G132100g"/>
</dbReference>
<sequence>MKAESVNSSYKTCFAESILRKKLFQLIFPQRNLHNLHPSAENSEILIPAQIHTSDNPHPEQKKNNSISNYLQRIKAFRYIRKLRSLSPSNSVTFDAASLTNTTTIDVAVQLVFDTGKCCY</sequence>
<dbReference type="AlphaFoldDB" id="V7AS63"/>
<keyword evidence="2" id="KW-1185">Reference proteome</keyword>
<evidence type="ECO:0000313" key="2">
    <source>
        <dbReference type="Proteomes" id="UP000000226"/>
    </source>
</evidence>